<protein>
    <submittedName>
        <fullName evidence="8">FliH/SctL family protein</fullName>
    </submittedName>
</protein>
<gene>
    <name evidence="8" type="ORF">O0Q50_21615</name>
</gene>
<evidence type="ECO:0000256" key="6">
    <source>
        <dbReference type="ARBA" id="ARBA00023225"/>
    </source>
</evidence>
<dbReference type="PANTHER" id="PTHR34982">
    <property type="entry name" value="YOP PROTEINS TRANSLOCATION PROTEIN L"/>
    <property type="match status" value="1"/>
</dbReference>
<dbReference type="RefSeq" id="WP_316910998.1">
    <property type="nucleotide sequence ID" value="NZ_JAPTGD010000002.1"/>
</dbReference>
<dbReference type="EMBL" id="JAPTGD010000002">
    <property type="protein sequence ID" value="MDU9693779.1"/>
    <property type="molecule type" value="Genomic_DNA"/>
</dbReference>
<evidence type="ECO:0000256" key="3">
    <source>
        <dbReference type="ARBA" id="ARBA00022448"/>
    </source>
</evidence>
<organism evidence="8 9">
    <name type="scientific">Priestia aryabhattai</name>
    <name type="common">Bacillus aryabhattai</name>
    <dbReference type="NCBI Taxonomy" id="412384"/>
    <lineage>
        <taxon>Bacteria</taxon>
        <taxon>Bacillati</taxon>
        <taxon>Bacillota</taxon>
        <taxon>Bacilli</taxon>
        <taxon>Bacillales</taxon>
        <taxon>Bacillaceae</taxon>
        <taxon>Priestia</taxon>
    </lineage>
</organism>
<dbReference type="InterPro" id="IPR018035">
    <property type="entry name" value="Flagellar_FliH/T3SS_HrpE"/>
</dbReference>
<dbReference type="InterPro" id="IPR051472">
    <property type="entry name" value="T3SS_Stator/FliH"/>
</dbReference>
<dbReference type="AlphaFoldDB" id="A0AAX6ND88"/>
<keyword evidence="5" id="KW-0653">Protein transport</keyword>
<dbReference type="GO" id="GO:0005829">
    <property type="term" value="C:cytosol"/>
    <property type="evidence" value="ECO:0007669"/>
    <property type="project" value="TreeGrafter"/>
</dbReference>
<name>A0AAX6ND88_PRIAR</name>
<keyword evidence="4" id="KW-1005">Bacterial flagellum biogenesis</keyword>
<evidence type="ECO:0000256" key="4">
    <source>
        <dbReference type="ARBA" id="ARBA00022795"/>
    </source>
</evidence>
<reference evidence="8" key="2">
    <citation type="submission" date="2022-12" db="EMBL/GenBank/DDBJ databases">
        <authorList>
            <person name="Dechsakulwatana C."/>
            <person name="Rungsihiranrut A."/>
            <person name="Muangchinda C."/>
            <person name="Ningthoujam R."/>
            <person name="Klankeo P."/>
            <person name="Pinyakong O."/>
        </authorList>
    </citation>
    <scope>NUCLEOTIDE SEQUENCE</scope>
    <source>
        <strain evidence="8">TL01-2</strain>
    </source>
</reference>
<evidence type="ECO:0000259" key="7">
    <source>
        <dbReference type="Pfam" id="PF02108"/>
    </source>
</evidence>
<keyword evidence="3" id="KW-0813">Transport</keyword>
<keyword evidence="6" id="KW-1006">Bacterial flagellum protein export</keyword>
<dbReference type="GO" id="GO:0015031">
    <property type="term" value="P:protein transport"/>
    <property type="evidence" value="ECO:0007669"/>
    <property type="project" value="UniProtKB-KW"/>
</dbReference>
<evidence type="ECO:0000256" key="2">
    <source>
        <dbReference type="ARBA" id="ARBA00006602"/>
    </source>
</evidence>
<sequence length="247" mass="29122">MSFSNSKIIKRTNRQEKAVHVDEHLASFQDDYYSKTSRKRLEEFQKEIDSYRSVELDKVKQEANLIRENAFIEGKEQALNELRPESEAKVKEELSVEFEKVFELYQQANSYLIEQKALLDDKKREWIKSNENDIVTILISAVENILVNQVEIQPEDVAAVIRQSISEVNDKSKTIWVRVNPDVKRKIDSQKWDERKIEWISDPTLSYLDVLVETESEWIDSTVQNKIENLKKIIEEWVENNDLLSET</sequence>
<comment type="similarity">
    <text evidence="2">Belongs to the FliH family.</text>
</comment>
<evidence type="ECO:0000313" key="9">
    <source>
        <dbReference type="Proteomes" id="UP001269400"/>
    </source>
</evidence>
<reference evidence="8" key="1">
    <citation type="journal article" date="2022" name="J Environ Chem Eng">
        <title>Biodegradation of petroleum oil using a constructed nonpathogenic and heavy metal-tolerant bacterial consortium isolated from marine sponges.</title>
        <authorList>
            <person name="Dechsakulwatana C."/>
            <person name="Rungsihiranrut A."/>
            <person name="Muangchinda C."/>
            <person name="Ningthoujam R."/>
            <person name="Klankeo P."/>
            <person name="Pinyakong O."/>
        </authorList>
    </citation>
    <scope>NUCLEOTIDE SEQUENCE</scope>
    <source>
        <strain evidence="8">TL01-2</strain>
    </source>
</reference>
<evidence type="ECO:0000256" key="5">
    <source>
        <dbReference type="ARBA" id="ARBA00022927"/>
    </source>
</evidence>
<evidence type="ECO:0000256" key="1">
    <source>
        <dbReference type="ARBA" id="ARBA00003041"/>
    </source>
</evidence>
<accession>A0AAX6ND88</accession>
<feature type="domain" description="Flagellar assembly protein FliH/Type III secretion system HrpE" evidence="7">
    <location>
        <begin position="122"/>
        <end position="229"/>
    </location>
</feature>
<comment type="caution">
    <text evidence="8">The sequence shown here is derived from an EMBL/GenBank/DDBJ whole genome shotgun (WGS) entry which is preliminary data.</text>
</comment>
<dbReference type="Proteomes" id="UP001269400">
    <property type="component" value="Unassembled WGS sequence"/>
</dbReference>
<dbReference type="GO" id="GO:0044781">
    <property type="term" value="P:bacterial-type flagellum organization"/>
    <property type="evidence" value="ECO:0007669"/>
    <property type="project" value="UniProtKB-KW"/>
</dbReference>
<comment type="function">
    <text evidence="1">Needed for flagellar regrowth and assembly.</text>
</comment>
<dbReference type="PANTHER" id="PTHR34982:SF1">
    <property type="entry name" value="FLAGELLAR ASSEMBLY PROTEIN FLIH"/>
    <property type="match status" value="1"/>
</dbReference>
<proteinExistence type="inferred from homology"/>
<evidence type="ECO:0000313" key="8">
    <source>
        <dbReference type="EMBL" id="MDU9693779.1"/>
    </source>
</evidence>
<dbReference type="Pfam" id="PF02108">
    <property type="entry name" value="FliH"/>
    <property type="match status" value="1"/>
</dbReference>